<reference evidence="2 3" key="1">
    <citation type="submission" date="2019-07" db="EMBL/GenBank/DDBJ databases">
        <title>Annotation for the trematode Paragonimus westermani.</title>
        <authorList>
            <person name="Choi Y.-J."/>
        </authorList>
    </citation>
    <scope>NUCLEOTIDE SEQUENCE [LARGE SCALE GENOMIC DNA]</scope>
    <source>
        <strain evidence="2">180907_Pwestermani</strain>
    </source>
</reference>
<proteinExistence type="predicted"/>
<dbReference type="EMBL" id="JTDF01021612">
    <property type="protein sequence ID" value="KAF8561613.1"/>
    <property type="molecule type" value="Genomic_DNA"/>
</dbReference>
<gene>
    <name evidence="2" type="ORF">P879_02828</name>
</gene>
<feature type="non-terminal residue" evidence="2">
    <location>
        <position position="205"/>
    </location>
</feature>
<evidence type="ECO:0000256" key="1">
    <source>
        <dbReference type="SAM" id="MobiDB-lite"/>
    </source>
</evidence>
<organism evidence="2 3">
    <name type="scientific">Paragonimus westermani</name>
    <dbReference type="NCBI Taxonomy" id="34504"/>
    <lineage>
        <taxon>Eukaryota</taxon>
        <taxon>Metazoa</taxon>
        <taxon>Spiralia</taxon>
        <taxon>Lophotrochozoa</taxon>
        <taxon>Platyhelminthes</taxon>
        <taxon>Trematoda</taxon>
        <taxon>Digenea</taxon>
        <taxon>Plagiorchiida</taxon>
        <taxon>Troglotremata</taxon>
        <taxon>Troglotrematidae</taxon>
        <taxon>Paragonimus</taxon>
    </lineage>
</organism>
<accession>A0A8T0D148</accession>
<dbReference type="OrthoDB" id="10546020at2759"/>
<name>A0A8T0D148_9TREM</name>
<evidence type="ECO:0000313" key="2">
    <source>
        <dbReference type="EMBL" id="KAF8561613.1"/>
    </source>
</evidence>
<sequence length="205" mass="21593">HPGSARPFPLVRCYVRVIGHTLDVWPRPNDIQSALKVIVNTVETSTKGILAWGREGRCKTLPVKARRSSDEDEAFRRVRGRGPRRLQSTSHSPSSNPQDSSQIRPTHTASTTGADLEMASSVSHTSAGRVSLMGATPRRSEVILPQGSSDEEMVHRTSNGGMSIGQPSLQSLGGAGLIGGVSGSICGSTGTTLSSTEMEGGVSDC</sequence>
<protein>
    <submittedName>
        <fullName evidence="2">Uncharacterized protein</fullName>
    </submittedName>
</protein>
<dbReference type="AlphaFoldDB" id="A0A8T0D148"/>
<evidence type="ECO:0000313" key="3">
    <source>
        <dbReference type="Proteomes" id="UP000699462"/>
    </source>
</evidence>
<feature type="region of interest" description="Disordered" evidence="1">
    <location>
        <begin position="63"/>
        <end position="109"/>
    </location>
</feature>
<comment type="caution">
    <text evidence="2">The sequence shown here is derived from an EMBL/GenBank/DDBJ whole genome shotgun (WGS) entry which is preliminary data.</text>
</comment>
<keyword evidence="3" id="KW-1185">Reference proteome</keyword>
<feature type="compositionally biased region" description="Low complexity" evidence="1">
    <location>
        <begin position="85"/>
        <end position="102"/>
    </location>
</feature>
<dbReference type="Proteomes" id="UP000699462">
    <property type="component" value="Unassembled WGS sequence"/>
</dbReference>